<evidence type="ECO:0000259" key="4">
    <source>
        <dbReference type="Pfam" id="PF07833"/>
    </source>
</evidence>
<feature type="chain" id="PRO_5046990291" evidence="2">
    <location>
        <begin position="31"/>
        <end position="527"/>
    </location>
</feature>
<feature type="domain" description="Glycosyl hydrolase-like 10" evidence="3">
    <location>
        <begin position="166"/>
        <end position="475"/>
    </location>
</feature>
<keyword evidence="1 2" id="KW-0732">Signal</keyword>
<dbReference type="Proteomes" id="UP001596378">
    <property type="component" value="Unassembled WGS sequence"/>
</dbReference>
<dbReference type="PANTHER" id="PTHR43405:SF1">
    <property type="entry name" value="GLYCOSYL HYDROLASE DIGH"/>
    <property type="match status" value="1"/>
</dbReference>
<dbReference type="InterPro" id="IPR052177">
    <property type="entry name" value="Divisome_Glycosyl_Hydrolase"/>
</dbReference>
<dbReference type="InterPro" id="IPR012854">
    <property type="entry name" value="Cu_amine_oxidase-like_N"/>
</dbReference>
<dbReference type="SUPFAM" id="SSF51445">
    <property type="entry name" value="(Trans)glycosidases"/>
    <property type="match status" value="1"/>
</dbReference>
<dbReference type="Pfam" id="PF07833">
    <property type="entry name" value="Cu_amine_oxidN1"/>
    <property type="match status" value="1"/>
</dbReference>
<dbReference type="PANTHER" id="PTHR43405">
    <property type="entry name" value="GLYCOSYL HYDROLASE DIGH"/>
    <property type="match status" value="1"/>
</dbReference>
<dbReference type="InterPro" id="IPR036582">
    <property type="entry name" value="Mao_N_sf"/>
</dbReference>
<dbReference type="InterPro" id="IPR003790">
    <property type="entry name" value="GHL10"/>
</dbReference>
<evidence type="ECO:0000313" key="5">
    <source>
        <dbReference type="EMBL" id="MFC7153172.1"/>
    </source>
</evidence>
<dbReference type="RefSeq" id="WP_378051945.1">
    <property type="nucleotide sequence ID" value="NZ_JBHMDN010000038.1"/>
</dbReference>
<gene>
    <name evidence="5" type="ORF">ACFQMJ_32015</name>
</gene>
<dbReference type="SUPFAM" id="SSF55383">
    <property type="entry name" value="Copper amine oxidase, domain N"/>
    <property type="match status" value="1"/>
</dbReference>
<feature type="domain" description="Copper amine oxidase-like N-terminal" evidence="4">
    <location>
        <begin position="40"/>
        <end position="147"/>
    </location>
</feature>
<evidence type="ECO:0000259" key="3">
    <source>
        <dbReference type="Pfam" id="PF02638"/>
    </source>
</evidence>
<evidence type="ECO:0000256" key="1">
    <source>
        <dbReference type="ARBA" id="ARBA00022729"/>
    </source>
</evidence>
<dbReference type="Gene3D" id="3.20.20.80">
    <property type="entry name" value="Glycosidases"/>
    <property type="match status" value="1"/>
</dbReference>
<organism evidence="5 6">
    <name type="scientific">Cohnella cellulosilytica</name>
    <dbReference type="NCBI Taxonomy" id="986710"/>
    <lineage>
        <taxon>Bacteria</taxon>
        <taxon>Bacillati</taxon>
        <taxon>Bacillota</taxon>
        <taxon>Bacilli</taxon>
        <taxon>Bacillales</taxon>
        <taxon>Paenibacillaceae</taxon>
        <taxon>Cohnella</taxon>
    </lineage>
</organism>
<feature type="signal peptide" evidence="2">
    <location>
        <begin position="1"/>
        <end position="30"/>
    </location>
</feature>
<evidence type="ECO:0000313" key="6">
    <source>
        <dbReference type="Proteomes" id="UP001596378"/>
    </source>
</evidence>
<sequence length="527" mass="58503">MWRNRGTKLLCAALCIALLAPLLGQSAARAASSPQIGIYLDGKKIVTDVPPFIIPKADVTMVPLSTISKSLGANVGWSQATKTATIRHEGLVLEMTMGQKFALVNGQRTELETTVQVVSGRVMVPLRFVGTQLALLVTWQQASRTILLQSQNGGESGSGPDIGESLRGAWVSTVYNLDWPSDKSYGQVEKQKQEYIQLLDELQGMGMNAAFVQVRPSADSLYPSALVPWSRYLTGKQGGDPGYDPLAFMIEETHKRGMEFHAWFNPFRATVDGKTDGLPANHVAIAHPDWVVLSGGKHYINPGIPDARQHIIDAIMEVVRGYDIDGVHLDDYFYPSGGTFADDAAYAAYNPGKLSSKADWRRDNINRFVQELGESIHRAKPLLAFGISPFGVWRNVADDPTGSDTRAGVTTYDSMYADVRTWIRQGWIDYVAPQIYWSLTFDVARYDKLVDWWANEVRGTNVELLIGHAPYKLGTKEAGWSSAQEIIDQLNYNKNVIEVQGDIFFSAKDLRRNPLGLIPLLQEYYRQ</sequence>
<reference evidence="6" key="1">
    <citation type="journal article" date="2019" name="Int. J. Syst. Evol. Microbiol.">
        <title>The Global Catalogue of Microorganisms (GCM) 10K type strain sequencing project: providing services to taxonomists for standard genome sequencing and annotation.</title>
        <authorList>
            <consortium name="The Broad Institute Genomics Platform"/>
            <consortium name="The Broad Institute Genome Sequencing Center for Infectious Disease"/>
            <person name="Wu L."/>
            <person name="Ma J."/>
        </authorList>
    </citation>
    <scope>NUCLEOTIDE SEQUENCE [LARGE SCALE GENOMIC DNA]</scope>
    <source>
        <strain evidence="6">KCTC 12907</strain>
    </source>
</reference>
<protein>
    <submittedName>
        <fullName evidence="5">Family 10 glycosylhydrolase</fullName>
    </submittedName>
</protein>
<accession>A0ABW2FJ58</accession>
<dbReference type="Pfam" id="PF02638">
    <property type="entry name" value="GHL10"/>
    <property type="match status" value="1"/>
</dbReference>
<proteinExistence type="predicted"/>
<dbReference type="Gene3D" id="3.30.457.10">
    <property type="entry name" value="Copper amine oxidase-like, N-terminal domain"/>
    <property type="match status" value="1"/>
</dbReference>
<comment type="caution">
    <text evidence="5">The sequence shown here is derived from an EMBL/GenBank/DDBJ whole genome shotgun (WGS) entry which is preliminary data.</text>
</comment>
<dbReference type="InterPro" id="IPR017853">
    <property type="entry name" value="GH"/>
</dbReference>
<name>A0ABW2FJ58_9BACL</name>
<dbReference type="EMBL" id="JBHTAI010000031">
    <property type="protein sequence ID" value="MFC7153172.1"/>
    <property type="molecule type" value="Genomic_DNA"/>
</dbReference>
<evidence type="ECO:0000256" key="2">
    <source>
        <dbReference type="SAM" id="SignalP"/>
    </source>
</evidence>
<keyword evidence="6" id="KW-1185">Reference proteome</keyword>